<evidence type="ECO:0000256" key="1">
    <source>
        <dbReference type="ARBA" id="ARBA00023015"/>
    </source>
</evidence>
<keyword evidence="3" id="KW-0804">Transcription</keyword>
<proteinExistence type="predicted"/>
<organism evidence="6 7">
    <name type="scientific">Saccharopolyspora rectivirgula</name>
    <dbReference type="NCBI Taxonomy" id="28042"/>
    <lineage>
        <taxon>Bacteria</taxon>
        <taxon>Bacillati</taxon>
        <taxon>Actinomycetota</taxon>
        <taxon>Actinomycetes</taxon>
        <taxon>Pseudonocardiales</taxon>
        <taxon>Pseudonocardiaceae</taxon>
        <taxon>Saccharopolyspora</taxon>
    </lineage>
</organism>
<feature type="domain" description="HTH tetR-type" evidence="5">
    <location>
        <begin position="15"/>
        <end position="76"/>
    </location>
</feature>
<dbReference type="InterPro" id="IPR036271">
    <property type="entry name" value="Tet_transcr_reg_TetR-rel_C_sf"/>
</dbReference>
<keyword evidence="1" id="KW-0805">Transcription regulation</keyword>
<evidence type="ECO:0000256" key="3">
    <source>
        <dbReference type="ARBA" id="ARBA00023163"/>
    </source>
</evidence>
<dbReference type="Pfam" id="PF00440">
    <property type="entry name" value="TetR_N"/>
    <property type="match status" value="1"/>
</dbReference>
<gene>
    <name evidence="6" type="ORF">GU90_11795</name>
</gene>
<keyword evidence="7" id="KW-1185">Reference proteome</keyword>
<dbReference type="GO" id="GO:0003700">
    <property type="term" value="F:DNA-binding transcription factor activity"/>
    <property type="evidence" value="ECO:0007669"/>
    <property type="project" value="TreeGrafter"/>
</dbReference>
<dbReference type="Proteomes" id="UP000031419">
    <property type="component" value="Unassembled WGS sequence"/>
</dbReference>
<dbReference type="InterPro" id="IPR009057">
    <property type="entry name" value="Homeodomain-like_sf"/>
</dbReference>
<dbReference type="RefSeq" id="WP_037331374.1">
    <property type="nucleotide sequence ID" value="NZ_JAJUIW010000046.1"/>
</dbReference>
<dbReference type="GO" id="GO:0000976">
    <property type="term" value="F:transcription cis-regulatory region binding"/>
    <property type="evidence" value="ECO:0007669"/>
    <property type="project" value="TreeGrafter"/>
</dbReference>
<dbReference type="PANTHER" id="PTHR30055:SF234">
    <property type="entry name" value="HTH-TYPE TRANSCRIPTIONAL REGULATOR BETI"/>
    <property type="match status" value="1"/>
</dbReference>
<dbReference type="InterPro" id="IPR001647">
    <property type="entry name" value="HTH_TetR"/>
</dbReference>
<reference evidence="6 7" key="1">
    <citation type="submission" date="2014-06" db="EMBL/GenBank/DDBJ databases">
        <title>Saccharopolyspora rectivirgula DSM-43113 Genome sequencing.</title>
        <authorList>
            <person name="Barrera C."/>
            <person name="Millon L."/>
            <person name="Rognon B."/>
            <person name="Zaugg C."/>
            <person name="Monod M."/>
        </authorList>
    </citation>
    <scope>NUCLEOTIDE SEQUENCE [LARGE SCALE GENOMIC DNA]</scope>
    <source>
        <strain evidence="6 7">DSM 43113</strain>
    </source>
</reference>
<dbReference type="EMBL" id="JNVU01000029">
    <property type="protein sequence ID" value="KEI44149.1"/>
    <property type="molecule type" value="Genomic_DNA"/>
</dbReference>
<dbReference type="PANTHER" id="PTHR30055">
    <property type="entry name" value="HTH-TYPE TRANSCRIPTIONAL REGULATOR RUTR"/>
    <property type="match status" value="1"/>
</dbReference>
<dbReference type="eggNOG" id="COG1309">
    <property type="taxonomic scope" value="Bacteria"/>
</dbReference>
<dbReference type="PROSITE" id="PS50977">
    <property type="entry name" value="HTH_TETR_2"/>
    <property type="match status" value="1"/>
</dbReference>
<evidence type="ECO:0000313" key="6">
    <source>
        <dbReference type="EMBL" id="KEI44149.1"/>
    </source>
</evidence>
<dbReference type="AlphaFoldDB" id="A0A073B8V9"/>
<protein>
    <submittedName>
        <fullName evidence="6">TetR family transcriptional regulator</fullName>
    </submittedName>
</protein>
<dbReference type="Gene3D" id="1.10.357.10">
    <property type="entry name" value="Tetracycline Repressor, domain 2"/>
    <property type="match status" value="1"/>
</dbReference>
<name>A0A073B8V9_9PSEU</name>
<dbReference type="Gene3D" id="1.10.10.60">
    <property type="entry name" value="Homeodomain-like"/>
    <property type="match status" value="1"/>
</dbReference>
<dbReference type="SUPFAM" id="SSF46689">
    <property type="entry name" value="Homeodomain-like"/>
    <property type="match status" value="1"/>
</dbReference>
<dbReference type="InterPro" id="IPR050109">
    <property type="entry name" value="HTH-type_TetR-like_transc_reg"/>
</dbReference>
<accession>A0A073B8V9</accession>
<dbReference type="SUPFAM" id="SSF48498">
    <property type="entry name" value="Tetracyclin repressor-like, C-terminal domain"/>
    <property type="match status" value="1"/>
</dbReference>
<evidence type="ECO:0000256" key="2">
    <source>
        <dbReference type="ARBA" id="ARBA00023125"/>
    </source>
</evidence>
<evidence type="ECO:0000256" key="4">
    <source>
        <dbReference type="PROSITE-ProRule" id="PRU00335"/>
    </source>
</evidence>
<comment type="caution">
    <text evidence="4">Lacks conserved residue(s) required for the propagation of feature annotation.</text>
</comment>
<dbReference type="STRING" id="28042.GU90_11795"/>
<evidence type="ECO:0000313" key="7">
    <source>
        <dbReference type="Proteomes" id="UP000031419"/>
    </source>
</evidence>
<comment type="caution">
    <text evidence="6">The sequence shown here is derived from an EMBL/GenBank/DDBJ whole genome shotgun (WGS) entry which is preliminary data.</text>
</comment>
<sequence length="202" mass="22632">MRANPGADRRSFTELMRRRQIVDAAIEVIAERGYAKTSFGKIAERAGLSSTGMISYHFRNKDDLMNQVVLDIYARAAETVGARIEEEATARGQLLAFITASIDFYRDHHRHMRALAEISLGQRATANQAARSRQQELADLEDLFRSGQRRGEFREFDPHVMALALRHALDGIALHLADDPNCDTGRCARELASTFDLATRAV</sequence>
<keyword evidence="2 4" id="KW-0238">DNA-binding</keyword>
<evidence type="ECO:0000259" key="5">
    <source>
        <dbReference type="PROSITE" id="PS50977"/>
    </source>
</evidence>